<dbReference type="InterPro" id="IPR002490">
    <property type="entry name" value="V-ATPase_116kDa_su"/>
</dbReference>
<protein>
    <recommendedName>
        <fullName evidence="9">V-type proton ATPase subunit a</fullName>
    </recommendedName>
</protein>
<reference evidence="12" key="1">
    <citation type="submission" date="2016-02" db="EMBL/GenBank/DDBJ databases">
        <title>Comparative genomics of biotechnologically important yeasts.</title>
        <authorList>
            <consortium name="DOE Joint Genome Institute"/>
            <person name="Riley R."/>
            <person name="Haridas S."/>
            <person name="Wolfe K.H."/>
            <person name="Lopes M.R."/>
            <person name="Hittinger C.T."/>
            <person name="Goker M."/>
            <person name="Salamov A."/>
            <person name="Wisecaver J."/>
            <person name="Long T.M."/>
            <person name="Aerts A.L."/>
            <person name="Barry K."/>
            <person name="Choi C."/>
            <person name="Clum A."/>
            <person name="Coughlan A.Y."/>
            <person name="Deshpande S."/>
            <person name="Douglass A.P."/>
            <person name="Hanson S.J."/>
            <person name="Klenk H.-P."/>
            <person name="Labutti K."/>
            <person name="Lapidus A."/>
            <person name="Lindquist E."/>
            <person name="Lipzen A."/>
            <person name="Meier-Kolthoff J.P."/>
            <person name="Ohm R.A."/>
            <person name="Otillar R.P."/>
            <person name="Pangilinan J."/>
            <person name="Peng Y."/>
            <person name="Rokas A."/>
            <person name="Rosa C.A."/>
            <person name="Scheuner C."/>
            <person name="Sibirny A.A."/>
            <person name="Slot J.C."/>
            <person name="Stielow J.B."/>
            <person name="Sun H."/>
            <person name="Kurtzman C.P."/>
            <person name="Blackwell M."/>
            <person name="Jeffries T.W."/>
            <person name="Grigoriev I.V."/>
        </authorList>
    </citation>
    <scope>NUCLEOTIDE SEQUENCE [LARGE SCALE GENOMIC DNA]</scope>
    <source>
        <strain evidence="12">NRRL Y-17796</strain>
    </source>
</reference>
<evidence type="ECO:0000313" key="11">
    <source>
        <dbReference type="EMBL" id="ODV92457.1"/>
    </source>
</evidence>
<feature type="transmembrane region" description="Helical" evidence="9">
    <location>
        <begin position="715"/>
        <end position="734"/>
    </location>
</feature>
<gene>
    <name evidence="11" type="ORF">CANCADRAFT_87061</name>
</gene>
<dbReference type="GO" id="GO:0046961">
    <property type="term" value="F:proton-transporting ATPase activity, rotational mechanism"/>
    <property type="evidence" value="ECO:0007669"/>
    <property type="project" value="InterPro"/>
</dbReference>
<feature type="transmembrane region" description="Helical" evidence="9">
    <location>
        <begin position="530"/>
        <end position="551"/>
    </location>
</feature>
<evidence type="ECO:0000256" key="9">
    <source>
        <dbReference type="RuleBase" id="RU361189"/>
    </source>
</evidence>
<evidence type="ECO:0000256" key="2">
    <source>
        <dbReference type="ARBA" id="ARBA00009904"/>
    </source>
</evidence>
<feature type="transmembrane region" description="Helical" evidence="9">
    <location>
        <begin position="746"/>
        <end position="769"/>
    </location>
</feature>
<sequence>MSLVQLYISTELGREISAALGEMGIIQFRDLNADVNAFQRAFVADIRRIDNIERQIRLFQKLMDTHGVEVPRITTDYYAIPAARSTNEIDVLVQRCNQLEDRLTHLSESHQSLYEKYLNLIEFRQVLNATGPFFDKAHDNASEIRRSLDNDNVPLLEGADIAESQPSSSLARMSIGFIVGTISRDKIAVLERILWRTLRGNLYMDAIPIEAPLTSVKTGEPIYKDVFVIFAHGSQITAKIKKIAESLDAKLFEVDDDANIRRDQINQTNIDIQDMDTVMGSTKSTLLAELAAIADDIPAWIVISVKEKAIYSTLNKFIYDPSRKCLIAEGWCPSLDIPSVQRTLQDVTEASGVQMPTILNELHTNKVPPTFHRTNKFTGSFQGIIDSYGICTYREVNPGLATVVTFPFMFAIMFGDLGHGFIMTLAAVMMILFEKKLDKAQRDELFDMAYSGRYIMLLMGTFAMYTGFLYNDIFSISMNLFKSGWKWPSEWSVGETIEATQVGTYAFGLDPAWHGTENNLLFTNSYKMKLSIVMGFIHMTYSLFLSLVNAIHFNSMIDIVGNFLPGLLFMQSIFGYLVICIIYKWTVDWYAIGVSPPGLLNTLINMFLSPGTVEEQLYPHQSKIQVILVLIALVCVPWMLLMKPLYLRAQHNKAKREGYQGLTTTDEDNVNDNGESVPVEMDEEHEFEFGEVMIHQVIHTIEFCLNCISHTASYLRLWALSLAHAQLSSVLWSMTLSTSFGMTGAMGVVMTVVTFTMWFVLTVVILVIMEGTSAMLHSLRLHWVEAMSKFFQGDGYAFEPFSFKAILSEDSG</sequence>
<feature type="transmembrane region" description="Helical" evidence="9">
    <location>
        <begin position="454"/>
        <end position="471"/>
    </location>
</feature>
<comment type="function">
    <text evidence="9">Essential component of the vacuolar proton pump (V-ATPase), a multimeric enzyme that catalyzes the translocation of protons across the membranes. Required for assembly and activity of the V-ATPase.</text>
</comment>
<dbReference type="GO" id="GO:0000220">
    <property type="term" value="C:vacuolar proton-transporting V-type ATPase, V0 domain"/>
    <property type="evidence" value="ECO:0007669"/>
    <property type="project" value="InterPro"/>
</dbReference>
<keyword evidence="4 9" id="KW-0812">Transmembrane</keyword>
<dbReference type="AlphaFoldDB" id="A0A1E4TL60"/>
<evidence type="ECO:0000256" key="4">
    <source>
        <dbReference type="ARBA" id="ARBA00022692"/>
    </source>
</evidence>
<evidence type="ECO:0000256" key="6">
    <source>
        <dbReference type="ARBA" id="ARBA00022989"/>
    </source>
</evidence>
<dbReference type="GO" id="GO:0051117">
    <property type="term" value="F:ATPase binding"/>
    <property type="evidence" value="ECO:0007669"/>
    <property type="project" value="TreeGrafter"/>
</dbReference>
<dbReference type="Pfam" id="PF01496">
    <property type="entry name" value="V_ATPase_I"/>
    <property type="match status" value="1"/>
</dbReference>
<feature type="coiled-coil region" evidence="10">
    <location>
        <begin position="82"/>
        <end position="116"/>
    </location>
</feature>
<keyword evidence="5 9" id="KW-0375">Hydrogen ion transport</keyword>
<organism evidence="11 12">
    <name type="scientific">Tortispora caseinolytica NRRL Y-17796</name>
    <dbReference type="NCBI Taxonomy" id="767744"/>
    <lineage>
        <taxon>Eukaryota</taxon>
        <taxon>Fungi</taxon>
        <taxon>Dikarya</taxon>
        <taxon>Ascomycota</taxon>
        <taxon>Saccharomycotina</taxon>
        <taxon>Trigonopsidomycetes</taxon>
        <taxon>Trigonopsidales</taxon>
        <taxon>Trigonopsidaceae</taxon>
        <taxon>Tortispora</taxon>
    </lineage>
</organism>
<accession>A0A1E4TL60</accession>
<dbReference type="EMBL" id="KV453841">
    <property type="protein sequence ID" value="ODV92457.1"/>
    <property type="molecule type" value="Genomic_DNA"/>
</dbReference>
<keyword evidence="10" id="KW-0175">Coiled coil</keyword>
<dbReference type="InterPro" id="IPR026028">
    <property type="entry name" value="V-type_ATPase_116kDa_su_euka"/>
</dbReference>
<keyword evidence="3 9" id="KW-0813">Transport</keyword>
<dbReference type="Proteomes" id="UP000095023">
    <property type="component" value="Unassembled WGS sequence"/>
</dbReference>
<evidence type="ECO:0000256" key="8">
    <source>
        <dbReference type="ARBA" id="ARBA00023136"/>
    </source>
</evidence>
<keyword evidence="8 9" id="KW-0472">Membrane</keyword>
<evidence type="ECO:0000313" key="12">
    <source>
        <dbReference type="Proteomes" id="UP000095023"/>
    </source>
</evidence>
<keyword evidence="7 9" id="KW-0406">Ion transport</keyword>
<dbReference type="OrthoDB" id="10264220at2759"/>
<feature type="transmembrane region" description="Helical" evidence="9">
    <location>
        <begin position="624"/>
        <end position="646"/>
    </location>
</feature>
<comment type="similarity">
    <text evidence="2 9">Belongs to the V-ATPase 116 kDa subunit family.</text>
</comment>
<dbReference type="GO" id="GO:0000329">
    <property type="term" value="C:fungal-type vacuole membrane"/>
    <property type="evidence" value="ECO:0007669"/>
    <property type="project" value="TreeGrafter"/>
</dbReference>
<evidence type="ECO:0000256" key="5">
    <source>
        <dbReference type="ARBA" id="ARBA00022781"/>
    </source>
</evidence>
<name>A0A1E4TL60_9ASCO</name>
<dbReference type="GO" id="GO:0007035">
    <property type="term" value="P:vacuolar acidification"/>
    <property type="evidence" value="ECO:0007669"/>
    <property type="project" value="TreeGrafter"/>
</dbReference>
<dbReference type="PIRSF" id="PIRSF001293">
    <property type="entry name" value="ATP6V0A1"/>
    <property type="match status" value="1"/>
</dbReference>
<evidence type="ECO:0000256" key="1">
    <source>
        <dbReference type="ARBA" id="ARBA00004141"/>
    </source>
</evidence>
<dbReference type="PANTHER" id="PTHR11629:SF63">
    <property type="entry name" value="V-TYPE PROTON ATPASE SUBUNIT A"/>
    <property type="match status" value="1"/>
</dbReference>
<keyword evidence="6 9" id="KW-1133">Transmembrane helix</keyword>
<dbReference type="PANTHER" id="PTHR11629">
    <property type="entry name" value="VACUOLAR PROTON ATPASES"/>
    <property type="match status" value="1"/>
</dbReference>
<feature type="transmembrane region" description="Helical" evidence="9">
    <location>
        <begin position="563"/>
        <end position="585"/>
    </location>
</feature>
<evidence type="ECO:0000256" key="7">
    <source>
        <dbReference type="ARBA" id="ARBA00023065"/>
    </source>
</evidence>
<evidence type="ECO:0000256" key="10">
    <source>
        <dbReference type="SAM" id="Coils"/>
    </source>
</evidence>
<proteinExistence type="inferred from homology"/>
<keyword evidence="12" id="KW-1185">Reference proteome</keyword>
<feature type="transmembrane region" description="Helical" evidence="9">
    <location>
        <begin position="408"/>
        <end position="433"/>
    </location>
</feature>
<evidence type="ECO:0000256" key="3">
    <source>
        <dbReference type="ARBA" id="ARBA00022448"/>
    </source>
</evidence>
<comment type="subcellular location">
    <subcellularLocation>
        <location evidence="1">Membrane</location>
        <topology evidence="1">Multi-pass membrane protein</topology>
    </subcellularLocation>
</comment>